<dbReference type="Gene3D" id="3.90.1750.20">
    <property type="entry name" value="Putative Large Serine Recombinase, Chain B, Domain 2"/>
    <property type="match status" value="1"/>
</dbReference>
<dbReference type="EMBL" id="QXIY01000001">
    <property type="protein sequence ID" value="RIE17737.1"/>
    <property type="molecule type" value="Genomic_DNA"/>
</dbReference>
<evidence type="ECO:0000256" key="1">
    <source>
        <dbReference type="ARBA" id="ARBA00023125"/>
    </source>
</evidence>
<protein>
    <recommendedName>
        <fullName evidence="3">Recombinase domain-containing protein</fullName>
    </recommendedName>
</protein>
<sequence>MENQLAGFAQFDNDIRSERCRNGMIAAAASGRYVWVAPLGYLNGNSRNGPSLVLDTPEVVRLVRKSFELVDTGLTLPEARQQVTKEGLRTSKGKALSANGFRKMLTRKTYTGSFTAFEETVRGDFEAIVPEEVFLRVQPKLHRARSTGRIVAYRINNPDFPLRGAVRCAKCGTLLTASNSTGHGGRYGYYRCPQCGGPSLGKAQVEGQFTQLLNSVSLEPALTKLLGLAIDANLESKRSMGVKQMSQLKVRLGALGTRHRQILDKSLSGVFSDSDTKRLLSETEQESDDVQAQIALAEGSELVPEQVIKTGLAILQDMGTFWQKAGLTTRQQLQRFLFPEGIPFGQSGFGTCKTAFCIQQKAVVSMAENTVVAPRRIELLFGD</sequence>
<evidence type="ECO:0000256" key="2">
    <source>
        <dbReference type="ARBA" id="ARBA00023172"/>
    </source>
</evidence>
<evidence type="ECO:0000259" key="3">
    <source>
        <dbReference type="PROSITE" id="PS51737"/>
    </source>
</evidence>
<dbReference type="InterPro" id="IPR050639">
    <property type="entry name" value="SSR_resolvase"/>
</dbReference>
<keyword evidence="5" id="KW-1185">Reference proteome</keyword>
<dbReference type="InterPro" id="IPR038109">
    <property type="entry name" value="DNA_bind_recomb_sf"/>
</dbReference>
<dbReference type="OrthoDB" id="9791494at2"/>
<proteinExistence type="predicted"/>
<dbReference type="GO" id="GO:0000150">
    <property type="term" value="F:DNA strand exchange activity"/>
    <property type="evidence" value="ECO:0007669"/>
    <property type="project" value="InterPro"/>
</dbReference>
<dbReference type="PANTHER" id="PTHR30461">
    <property type="entry name" value="DNA-INVERTASE FROM LAMBDOID PROPHAGE"/>
    <property type="match status" value="1"/>
</dbReference>
<dbReference type="Pfam" id="PF07508">
    <property type="entry name" value="Recombinase"/>
    <property type="match status" value="1"/>
</dbReference>
<gene>
    <name evidence="4" type="ORF">SMC1_00545</name>
</gene>
<keyword evidence="2" id="KW-0233">DNA recombination</keyword>
<name>A0A398E0V1_9BACT</name>
<evidence type="ECO:0000313" key="5">
    <source>
        <dbReference type="Proteomes" id="UP000266113"/>
    </source>
</evidence>
<dbReference type="PROSITE" id="PS51737">
    <property type="entry name" value="RECOMBINASE_DNA_BIND"/>
    <property type="match status" value="1"/>
</dbReference>
<reference evidence="4 5" key="1">
    <citation type="submission" date="2018-09" db="EMBL/GenBank/DDBJ databases">
        <title>Discovery and Ecogenomic Context for Candidatus Cryosericales, a Global Caldiserica Order Active in Thawing Permafrost.</title>
        <authorList>
            <person name="Martinez M.A."/>
            <person name="Woodcroft B.J."/>
            <person name="Ignacio Espinoza J.C."/>
            <person name="Zayed A."/>
            <person name="Singleton C.M."/>
            <person name="Boyd J."/>
            <person name="Li Y.-F."/>
            <person name="Purvine S."/>
            <person name="Maughan H."/>
            <person name="Hodgkins S.B."/>
            <person name="Anderson D."/>
            <person name="Sederholm M."/>
            <person name="Temperton B."/>
            <person name="Saleska S.R."/>
            <person name="Tyson G.W."/>
            <person name="Rich V.I."/>
        </authorList>
    </citation>
    <scope>NUCLEOTIDE SEQUENCE [LARGE SCALE GENOMIC DNA]</scope>
    <source>
        <strain evidence="4 5">SMC1</strain>
    </source>
</reference>
<comment type="caution">
    <text evidence="4">The sequence shown here is derived from an EMBL/GenBank/DDBJ whole genome shotgun (WGS) entry which is preliminary data.</text>
</comment>
<dbReference type="Pfam" id="PF13408">
    <property type="entry name" value="Zn_ribbon_recom"/>
    <property type="match status" value="1"/>
</dbReference>
<dbReference type="AlphaFoldDB" id="A0A398E0V1"/>
<feature type="domain" description="Recombinase" evidence="3">
    <location>
        <begin position="38"/>
        <end position="147"/>
    </location>
</feature>
<accession>A0A398E0V1</accession>
<dbReference type="InterPro" id="IPR025827">
    <property type="entry name" value="Zn_ribbon_recom_dom"/>
</dbReference>
<dbReference type="GO" id="GO:0003677">
    <property type="term" value="F:DNA binding"/>
    <property type="evidence" value="ECO:0007669"/>
    <property type="project" value="UniProtKB-KW"/>
</dbReference>
<organism evidence="4 5">
    <name type="scientific">Candidatus Cryosericum septentrionale</name>
    <dbReference type="NCBI Taxonomy" id="2290913"/>
    <lineage>
        <taxon>Bacteria</taxon>
        <taxon>Pseudomonadati</taxon>
        <taxon>Caldisericota/Cryosericota group</taxon>
        <taxon>Candidatus Cryosericota</taxon>
        <taxon>Candidatus Cryosericia</taxon>
        <taxon>Candidatus Cryosericales</taxon>
        <taxon>Candidatus Cryosericaceae</taxon>
        <taxon>Candidatus Cryosericum</taxon>
    </lineage>
</organism>
<dbReference type="Proteomes" id="UP000266113">
    <property type="component" value="Unassembled WGS sequence"/>
</dbReference>
<evidence type="ECO:0000313" key="4">
    <source>
        <dbReference type="EMBL" id="RIE17737.1"/>
    </source>
</evidence>
<dbReference type="InterPro" id="IPR011109">
    <property type="entry name" value="DNA_bind_recombinase_dom"/>
</dbReference>
<dbReference type="PANTHER" id="PTHR30461:SF2">
    <property type="entry name" value="SERINE RECOMBINASE PINE-RELATED"/>
    <property type="match status" value="1"/>
</dbReference>
<keyword evidence="1" id="KW-0238">DNA-binding</keyword>